<comment type="caution">
    <text evidence="1">The sequence shown here is derived from an EMBL/GenBank/DDBJ whole genome shotgun (WGS) entry which is preliminary data.</text>
</comment>
<reference evidence="1" key="1">
    <citation type="submission" date="2021-06" db="EMBL/GenBank/DDBJ databases">
        <authorList>
            <person name="Kallberg Y."/>
            <person name="Tangrot J."/>
            <person name="Rosling A."/>
        </authorList>
    </citation>
    <scope>NUCLEOTIDE SEQUENCE</scope>
    <source>
        <strain evidence="1">MT106</strain>
    </source>
</reference>
<dbReference type="Proteomes" id="UP000789831">
    <property type="component" value="Unassembled WGS sequence"/>
</dbReference>
<proteinExistence type="predicted"/>
<keyword evidence="2" id="KW-1185">Reference proteome</keyword>
<gene>
    <name evidence="1" type="ORF">AGERDE_LOCUS845</name>
</gene>
<evidence type="ECO:0000313" key="2">
    <source>
        <dbReference type="Proteomes" id="UP000789831"/>
    </source>
</evidence>
<dbReference type="EMBL" id="CAJVPL010000047">
    <property type="protein sequence ID" value="CAG8438260.1"/>
    <property type="molecule type" value="Genomic_DNA"/>
</dbReference>
<accession>A0A9N8YM25</accession>
<dbReference type="AlphaFoldDB" id="A0A9N8YM25"/>
<evidence type="ECO:0000313" key="1">
    <source>
        <dbReference type="EMBL" id="CAG8438260.1"/>
    </source>
</evidence>
<sequence length="159" mass="17840">MYSMVDVFDTERFWNETMLTLNKTAISGAGHLANWTPDAKDSALTASFGSHTKISSHFSLTFSSAKFRFFMGRDTFDQSTNIEVDAGTYELLPRIEAVANSEASLATLPTRHPVKKQQPSLYQTKAPVFAPTTSSRMPYIDPELAAIKDRRGLNLKEWR</sequence>
<protein>
    <submittedName>
        <fullName evidence="1">3343_t:CDS:1</fullName>
    </submittedName>
</protein>
<name>A0A9N8YM25_9GLOM</name>
<organism evidence="1 2">
    <name type="scientific">Ambispora gerdemannii</name>
    <dbReference type="NCBI Taxonomy" id="144530"/>
    <lineage>
        <taxon>Eukaryota</taxon>
        <taxon>Fungi</taxon>
        <taxon>Fungi incertae sedis</taxon>
        <taxon>Mucoromycota</taxon>
        <taxon>Glomeromycotina</taxon>
        <taxon>Glomeromycetes</taxon>
        <taxon>Archaeosporales</taxon>
        <taxon>Ambisporaceae</taxon>
        <taxon>Ambispora</taxon>
    </lineage>
</organism>